<dbReference type="OrthoDB" id="7585928at2"/>
<accession>A0A285TG69</accession>
<dbReference type="EMBL" id="OBMT01000021">
    <property type="protein sequence ID" value="SOC21052.1"/>
    <property type="molecule type" value="Genomic_DNA"/>
</dbReference>
<name>A0A285TG69_9RHOB</name>
<gene>
    <name evidence="1" type="ORF">SAMN05877831_1219</name>
</gene>
<protein>
    <submittedName>
        <fullName evidence="1">Uncharacterized protein</fullName>
    </submittedName>
</protein>
<dbReference type="Proteomes" id="UP000219111">
    <property type="component" value="Unassembled WGS sequence"/>
</dbReference>
<proteinExistence type="predicted"/>
<evidence type="ECO:0000313" key="1">
    <source>
        <dbReference type="EMBL" id="SOC21052.1"/>
    </source>
</evidence>
<dbReference type="RefSeq" id="WP_097071421.1">
    <property type="nucleotide sequence ID" value="NZ_OBMT01000021.1"/>
</dbReference>
<keyword evidence="2" id="KW-1185">Reference proteome</keyword>
<dbReference type="AlphaFoldDB" id="A0A285TG69"/>
<organism evidence="1 2">
    <name type="scientific">Rhodobacter maris</name>
    <dbReference type="NCBI Taxonomy" id="446682"/>
    <lineage>
        <taxon>Bacteria</taxon>
        <taxon>Pseudomonadati</taxon>
        <taxon>Pseudomonadota</taxon>
        <taxon>Alphaproteobacteria</taxon>
        <taxon>Rhodobacterales</taxon>
        <taxon>Rhodobacter group</taxon>
        <taxon>Rhodobacter</taxon>
    </lineage>
</organism>
<evidence type="ECO:0000313" key="2">
    <source>
        <dbReference type="Proteomes" id="UP000219111"/>
    </source>
</evidence>
<sequence length="82" mass="9023">MPLELSPGRAVLADHVEIHEAETLLEWLRETDDPVVDVGPCSSMHLAVLQVLVLAKPRLEGVTGARDWRALLAPPHVFQPNV</sequence>
<reference evidence="2" key="1">
    <citation type="submission" date="2017-08" db="EMBL/GenBank/DDBJ databases">
        <authorList>
            <person name="Varghese N."/>
            <person name="Submissions S."/>
        </authorList>
    </citation>
    <scope>NUCLEOTIDE SEQUENCE [LARGE SCALE GENOMIC DNA]</scope>
    <source>
        <strain evidence="2">JA276</strain>
    </source>
</reference>